<evidence type="ECO:0000313" key="1">
    <source>
        <dbReference type="EMBL" id="MPM84826.1"/>
    </source>
</evidence>
<dbReference type="EMBL" id="VSSQ01033291">
    <property type="protein sequence ID" value="MPM84826.1"/>
    <property type="molecule type" value="Genomic_DNA"/>
</dbReference>
<protein>
    <submittedName>
        <fullName evidence="1">Uncharacterized protein</fullName>
    </submittedName>
</protein>
<proteinExistence type="predicted"/>
<name>A0A645D643_9ZZZZ</name>
<organism evidence="1">
    <name type="scientific">bioreactor metagenome</name>
    <dbReference type="NCBI Taxonomy" id="1076179"/>
    <lineage>
        <taxon>unclassified sequences</taxon>
        <taxon>metagenomes</taxon>
        <taxon>ecological metagenomes</taxon>
    </lineage>
</organism>
<dbReference type="AlphaFoldDB" id="A0A645D643"/>
<reference evidence="1" key="1">
    <citation type="submission" date="2019-08" db="EMBL/GenBank/DDBJ databases">
        <authorList>
            <person name="Kucharzyk K."/>
            <person name="Murdoch R.W."/>
            <person name="Higgins S."/>
            <person name="Loffler F."/>
        </authorList>
    </citation>
    <scope>NUCLEOTIDE SEQUENCE</scope>
</reference>
<gene>
    <name evidence="1" type="ORF">SDC9_131902</name>
</gene>
<sequence length="74" mass="7880">MGRKNVACIITYDDRTPGCCTGSLQIPFRAVGVGCDPGLEDEIPVIQVQVHGSVIDQGSFVQVDINAVGCFQLQ</sequence>
<accession>A0A645D643</accession>
<comment type="caution">
    <text evidence="1">The sequence shown here is derived from an EMBL/GenBank/DDBJ whole genome shotgun (WGS) entry which is preliminary data.</text>
</comment>